<organism evidence="1 2">
    <name type="scientific">Aphanomyces astaci</name>
    <name type="common">Crayfish plague agent</name>
    <dbReference type="NCBI Taxonomy" id="112090"/>
    <lineage>
        <taxon>Eukaryota</taxon>
        <taxon>Sar</taxon>
        <taxon>Stramenopiles</taxon>
        <taxon>Oomycota</taxon>
        <taxon>Saprolegniomycetes</taxon>
        <taxon>Saprolegniales</taxon>
        <taxon>Verrucalvaceae</taxon>
        <taxon>Aphanomyces</taxon>
    </lineage>
</organism>
<dbReference type="AlphaFoldDB" id="A0A6A4ZFR0"/>
<comment type="caution">
    <text evidence="1">The sequence shown here is derived from an EMBL/GenBank/DDBJ whole genome shotgun (WGS) entry which is preliminary data.</text>
</comment>
<accession>A0A6A4ZFR0</accession>
<protein>
    <submittedName>
        <fullName evidence="1">Uncharacterized protein</fullName>
    </submittedName>
</protein>
<evidence type="ECO:0000313" key="1">
    <source>
        <dbReference type="EMBL" id="KAF0710024.1"/>
    </source>
</evidence>
<dbReference type="EMBL" id="VJMI01018628">
    <property type="protein sequence ID" value="KAF0710024.1"/>
    <property type="molecule type" value="Genomic_DNA"/>
</dbReference>
<gene>
    <name evidence="1" type="ORF">AaE_012693</name>
</gene>
<evidence type="ECO:0000313" key="2">
    <source>
        <dbReference type="Proteomes" id="UP000469452"/>
    </source>
</evidence>
<proteinExistence type="predicted"/>
<name>A0A6A4ZFR0_APHAT</name>
<sequence length="153" mass="16916">MVNDVTGDLHTISKPAALRIASSAWTERIVPKNIKSGFRATGLWPLSHDQMIKRFNLFNSGGVPKSYLEANWIERRHVIHAEILHPKLKRRNQGRPSTPQRRACYQTEGEAWGGTGVVSVAMKCAHIAATIGLRPSPKGQAKTNDDDVVEVVV</sequence>
<reference evidence="1 2" key="1">
    <citation type="submission" date="2019-06" db="EMBL/GenBank/DDBJ databases">
        <title>Genomics analysis of Aphanomyces spp. identifies a new class of oomycete effector associated with host adaptation.</title>
        <authorList>
            <person name="Gaulin E."/>
        </authorList>
    </citation>
    <scope>NUCLEOTIDE SEQUENCE [LARGE SCALE GENOMIC DNA]</scope>
    <source>
        <strain evidence="1 2">E</strain>
    </source>
</reference>
<dbReference type="Proteomes" id="UP000469452">
    <property type="component" value="Unassembled WGS sequence"/>
</dbReference>